<reference evidence="5 6" key="1">
    <citation type="journal article" date="2023" name="BMC Biol.">
        <title>The compact genome of the sponge Oopsacas minuta (Hexactinellida) is lacking key metazoan core genes.</title>
        <authorList>
            <person name="Santini S."/>
            <person name="Schenkelaars Q."/>
            <person name="Jourda C."/>
            <person name="Duchesne M."/>
            <person name="Belahbib H."/>
            <person name="Rocher C."/>
            <person name="Selva M."/>
            <person name="Riesgo A."/>
            <person name="Vervoort M."/>
            <person name="Leys S.P."/>
            <person name="Kodjabachian L."/>
            <person name="Le Bivic A."/>
            <person name="Borchiellini C."/>
            <person name="Claverie J.M."/>
            <person name="Renard E."/>
        </authorList>
    </citation>
    <scope>NUCLEOTIDE SEQUENCE [LARGE SCALE GENOMIC DNA]</scope>
    <source>
        <strain evidence="5">SPO-2</strain>
    </source>
</reference>
<evidence type="ECO:0000256" key="2">
    <source>
        <dbReference type="ARBA" id="ARBA00022771"/>
    </source>
</evidence>
<evidence type="ECO:0000256" key="1">
    <source>
        <dbReference type="ARBA" id="ARBA00022723"/>
    </source>
</evidence>
<feature type="domain" description="FLYWCH-type" evidence="4">
    <location>
        <begin position="11"/>
        <end position="63"/>
    </location>
</feature>
<keyword evidence="2" id="KW-0863">Zinc-finger</keyword>
<protein>
    <recommendedName>
        <fullName evidence="4">FLYWCH-type domain-containing protein</fullName>
    </recommendedName>
</protein>
<dbReference type="Pfam" id="PF04500">
    <property type="entry name" value="FLYWCH"/>
    <property type="match status" value="1"/>
</dbReference>
<comment type="caution">
    <text evidence="5">The sequence shown here is derived from an EMBL/GenBank/DDBJ whole genome shotgun (WGS) entry which is preliminary data.</text>
</comment>
<evidence type="ECO:0000259" key="4">
    <source>
        <dbReference type="Pfam" id="PF04500"/>
    </source>
</evidence>
<keyword evidence="1" id="KW-0479">Metal-binding</keyword>
<gene>
    <name evidence="5" type="ORF">LOD99_8000</name>
</gene>
<evidence type="ECO:0000313" key="5">
    <source>
        <dbReference type="EMBL" id="KAI6648643.1"/>
    </source>
</evidence>
<dbReference type="GO" id="GO:0008270">
    <property type="term" value="F:zinc ion binding"/>
    <property type="evidence" value="ECO:0007669"/>
    <property type="project" value="UniProtKB-KW"/>
</dbReference>
<dbReference type="InterPro" id="IPR007588">
    <property type="entry name" value="Znf_FLYWCH"/>
</dbReference>
<sequence length="102" mass="11462">MSAAPLKIELVKTIRGKDKATFQGFVYTLTKSSLDVQQWVCENRGTCKARMHTKGDEIIKPTQINDIYSSHTHGSNPVRIEMLSESGTCTKGYVNNYHELLT</sequence>
<evidence type="ECO:0000313" key="6">
    <source>
        <dbReference type="Proteomes" id="UP001165289"/>
    </source>
</evidence>
<name>A0AAV7JIA1_9METZ</name>
<dbReference type="Proteomes" id="UP001165289">
    <property type="component" value="Unassembled WGS sequence"/>
</dbReference>
<organism evidence="5 6">
    <name type="scientific">Oopsacas minuta</name>
    <dbReference type="NCBI Taxonomy" id="111878"/>
    <lineage>
        <taxon>Eukaryota</taxon>
        <taxon>Metazoa</taxon>
        <taxon>Porifera</taxon>
        <taxon>Hexactinellida</taxon>
        <taxon>Hexasterophora</taxon>
        <taxon>Lyssacinosida</taxon>
        <taxon>Leucopsacidae</taxon>
        <taxon>Oopsacas</taxon>
    </lineage>
</organism>
<accession>A0AAV7JIA1</accession>
<keyword evidence="3" id="KW-0862">Zinc</keyword>
<dbReference type="AlphaFoldDB" id="A0AAV7JIA1"/>
<keyword evidence="6" id="KW-1185">Reference proteome</keyword>
<dbReference type="EMBL" id="JAKMXF010000328">
    <property type="protein sequence ID" value="KAI6648643.1"/>
    <property type="molecule type" value="Genomic_DNA"/>
</dbReference>
<proteinExistence type="predicted"/>
<dbReference type="Gene3D" id="2.20.25.240">
    <property type="match status" value="1"/>
</dbReference>
<evidence type="ECO:0000256" key="3">
    <source>
        <dbReference type="ARBA" id="ARBA00022833"/>
    </source>
</evidence>